<proteinExistence type="predicted"/>
<protein>
    <submittedName>
        <fullName evidence="2">Uncharacterized protein</fullName>
    </submittedName>
</protein>
<feature type="region of interest" description="Disordered" evidence="1">
    <location>
        <begin position="58"/>
        <end position="77"/>
    </location>
</feature>
<evidence type="ECO:0000256" key="1">
    <source>
        <dbReference type="SAM" id="MobiDB-lite"/>
    </source>
</evidence>
<dbReference type="EMBL" id="CALTRL010005462">
    <property type="protein sequence ID" value="CAH7684523.1"/>
    <property type="molecule type" value="Genomic_DNA"/>
</dbReference>
<sequence>MVVPAIVEKEGDGERQLEERLGDCSATDLGGKTDPGWAVKGKGMGKEGAVTTTTKLVWDGTKGGEEGGIGDAAGRPTAGTNRLHFQINHYGKPCSSREVAGKGVVVESEGDPQGGRSQGRRPETAAPQPQADNPEEDEELGGGVPQGWGICVGWKEEELPGRRLAKLGVKAAATVLTRDDRAGLCISKKATKSDIAGPTCQEAGFNTRNAASGEAIARREKVKGKESRAFYIGGSREV</sequence>
<feature type="region of interest" description="Disordered" evidence="1">
    <location>
        <begin position="22"/>
        <end position="45"/>
    </location>
</feature>
<name>A0AAV0BEB9_PHAPC</name>
<evidence type="ECO:0000313" key="3">
    <source>
        <dbReference type="Proteomes" id="UP001153365"/>
    </source>
</evidence>
<gene>
    <name evidence="2" type="ORF">PPACK8108_LOCUS18738</name>
</gene>
<evidence type="ECO:0000313" key="2">
    <source>
        <dbReference type="EMBL" id="CAH7684523.1"/>
    </source>
</evidence>
<feature type="region of interest" description="Disordered" evidence="1">
    <location>
        <begin position="107"/>
        <end position="145"/>
    </location>
</feature>
<comment type="caution">
    <text evidence="2">The sequence shown here is derived from an EMBL/GenBank/DDBJ whole genome shotgun (WGS) entry which is preliminary data.</text>
</comment>
<organism evidence="2 3">
    <name type="scientific">Phakopsora pachyrhizi</name>
    <name type="common">Asian soybean rust disease fungus</name>
    <dbReference type="NCBI Taxonomy" id="170000"/>
    <lineage>
        <taxon>Eukaryota</taxon>
        <taxon>Fungi</taxon>
        <taxon>Dikarya</taxon>
        <taxon>Basidiomycota</taxon>
        <taxon>Pucciniomycotina</taxon>
        <taxon>Pucciniomycetes</taxon>
        <taxon>Pucciniales</taxon>
        <taxon>Phakopsoraceae</taxon>
        <taxon>Phakopsora</taxon>
    </lineage>
</organism>
<dbReference type="Proteomes" id="UP001153365">
    <property type="component" value="Unassembled WGS sequence"/>
</dbReference>
<keyword evidence="3" id="KW-1185">Reference proteome</keyword>
<dbReference type="AlphaFoldDB" id="A0AAV0BEB9"/>
<accession>A0AAV0BEB9</accession>
<reference evidence="2" key="1">
    <citation type="submission" date="2022-06" db="EMBL/GenBank/DDBJ databases">
        <authorList>
            <consortium name="SYNGENTA / RWTH Aachen University"/>
        </authorList>
    </citation>
    <scope>NUCLEOTIDE SEQUENCE</scope>
</reference>